<dbReference type="STRING" id="472175.EL18_01927"/>
<dbReference type="Pfam" id="PF13378">
    <property type="entry name" value="MR_MLE_C"/>
    <property type="match status" value="1"/>
</dbReference>
<evidence type="ECO:0000313" key="2">
    <source>
        <dbReference type="EMBL" id="KFB10886.1"/>
    </source>
</evidence>
<dbReference type="AlphaFoldDB" id="A0A084UD50"/>
<feature type="domain" description="Enolase C-terminal" evidence="1">
    <location>
        <begin position="213"/>
        <end position="330"/>
    </location>
</feature>
<reference evidence="2 3" key="1">
    <citation type="submission" date="2014-05" db="EMBL/GenBank/DDBJ databases">
        <title>Draft Genome Sequence of Nitratireductor basaltis Strain UMTGB225, A Marine Bacterium Isolated from Green Barrel Tunicate.</title>
        <authorList>
            <person name="Gan H.Y."/>
        </authorList>
    </citation>
    <scope>NUCLEOTIDE SEQUENCE [LARGE SCALE GENOMIC DNA]</scope>
    <source>
        <strain evidence="2 3">UMTGB225</strain>
    </source>
</reference>
<organism evidence="2 3">
    <name type="scientific">Nitratireductor basaltis</name>
    <dbReference type="NCBI Taxonomy" id="472175"/>
    <lineage>
        <taxon>Bacteria</taxon>
        <taxon>Pseudomonadati</taxon>
        <taxon>Pseudomonadota</taxon>
        <taxon>Alphaproteobacteria</taxon>
        <taxon>Hyphomicrobiales</taxon>
        <taxon>Phyllobacteriaceae</taxon>
        <taxon>Nitratireductor</taxon>
    </lineage>
</organism>
<dbReference type="RefSeq" id="WP_036482214.1">
    <property type="nucleotide sequence ID" value="NZ_JMQM01000001.1"/>
</dbReference>
<gene>
    <name evidence="2" type="ORF">EL18_01927</name>
</gene>
<dbReference type="Proteomes" id="UP000053675">
    <property type="component" value="Unassembled WGS sequence"/>
</dbReference>
<name>A0A084UD50_9HYPH</name>
<protein>
    <submittedName>
        <fullName evidence="2">L-alanine-DL-glutamate epimerase of enolase superfamily protein</fullName>
    </submittedName>
</protein>
<keyword evidence="3" id="KW-1185">Reference proteome</keyword>
<dbReference type="InterPro" id="IPR029065">
    <property type="entry name" value="Enolase_C-like"/>
</dbReference>
<dbReference type="SUPFAM" id="SSF51604">
    <property type="entry name" value="Enolase C-terminal domain-like"/>
    <property type="match status" value="1"/>
</dbReference>
<evidence type="ECO:0000259" key="1">
    <source>
        <dbReference type="Pfam" id="PF13378"/>
    </source>
</evidence>
<dbReference type="Gene3D" id="3.20.20.120">
    <property type="entry name" value="Enolase-like C-terminal domain"/>
    <property type="match status" value="1"/>
</dbReference>
<dbReference type="eggNOG" id="COG4948">
    <property type="taxonomic scope" value="Bacteria"/>
</dbReference>
<sequence>MTSCPRIRVVEAELFERDVPFRFAFRFGAAEVKSARQAFVRVRLVDEAGGVARGWSAEMMMPKWFDKNPALSPQDNAEQLRRSLHLAMQACLNAGSGTAFDLHTAVEAELHAACESEGLGGLIASFGLALVDRAIIDGICRHVGLPVERVVQKNLLGIDARTAPDLAGFPLDTFLSRRRIHADIAVRHTVGLGDALDASDLEQQLDDGLPQTLAQVIAAYGHRWFKLKIGGDVEADLARLERVAAILEREQPDYRATLDGNEQYRDEDHVLELLDGLERNARLAKLREHIVFLEQPIARARALEAPIGKLATRISVEVDESDASMDAFVRGKALGYSGVSSKSCKGFYRALLNRARVELWNNAAGRKLFFMSAEDLTTQAGLGLQQDLALAGLIGTEHVERNGHHFVRGMPGVPETELRQWAQAHGDLYRPLGQSLQLDIRDGRISLKSVGAATGLGASVEPYWAAMESMKREETAI</sequence>
<accession>A0A084UD50</accession>
<comment type="caution">
    <text evidence="2">The sequence shown here is derived from an EMBL/GenBank/DDBJ whole genome shotgun (WGS) entry which is preliminary data.</text>
</comment>
<evidence type="ECO:0000313" key="3">
    <source>
        <dbReference type="Proteomes" id="UP000053675"/>
    </source>
</evidence>
<dbReference type="EMBL" id="JMQM01000001">
    <property type="protein sequence ID" value="KFB10886.1"/>
    <property type="molecule type" value="Genomic_DNA"/>
</dbReference>
<dbReference type="InterPro" id="IPR036849">
    <property type="entry name" value="Enolase-like_C_sf"/>
</dbReference>
<dbReference type="OrthoDB" id="7809546at2"/>
<dbReference type="PATRIC" id="fig|472175.3.peg.1932"/>
<proteinExistence type="predicted"/>